<dbReference type="InterPro" id="IPR009014">
    <property type="entry name" value="Transketo_C/PFOR_II"/>
</dbReference>
<evidence type="ECO:0000313" key="6">
    <source>
        <dbReference type="Proteomes" id="UP000034406"/>
    </source>
</evidence>
<dbReference type="FunFam" id="3.40.50.970:FF:000129">
    <property type="entry name" value="Transketolase"/>
    <property type="match status" value="1"/>
</dbReference>
<comment type="cofactor">
    <cofactor evidence="1">
        <name>thiamine diphosphate</name>
        <dbReference type="ChEBI" id="CHEBI:58937"/>
    </cofactor>
</comment>
<protein>
    <submittedName>
        <fullName evidence="5">Transketolase, central region</fullName>
    </submittedName>
</protein>
<dbReference type="PANTHER" id="PTHR43825:SF1">
    <property type="entry name" value="TRANSKETOLASE-LIKE PYRIMIDINE-BINDING DOMAIN-CONTAINING PROTEIN"/>
    <property type="match status" value="1"/>
</dbReference>
<dbReference type="AlphaFoldDB" id="A0A0G0JYX7"/>
<organism evidence="5 6">
    <name type="scientific">Candidatus Shapirobacteria bacterium GW2011_GWE2_38_30</name>
    <dbReference type="NCBI Taxonomy" id="1618490"/>
    <lineage>
        <taxon>Bacteria</taxon>
        <taxon>Candidatus Shapironibacteriota</taxon>
    </lineage>
</organism>
<evidence type="ECO:0000256" key="1">
    <source>
        <dbReference type="ARBA" id="ARBA00001964"/>
    </source>
</evidence>
<dbReference type="Gene3D" id="3.40.50.920">
    <property type="match status" value="1"/>
</dbReference>
<evidence type="ECO:0000256" key="3">
    <source>
        <dbReference type="ARBA" id="ARBA00023052"/>
    </source>
</evidence>
<dbReference type="PATRIC" id="fig|1618490.4.peg.44"/>
<gene>
    <name evidence="5" type="ORF">US90_C0001G0042</name>
</gene>
<dbReference type="CDD" id="cd07033">
    <property type="entry name" value="TPP_PYR_DXS_TK_like"/>
    <property type="match status" value="1"/>
</dbReference>
<dbReference type="Pfam" id="PF02779">
    <property type="entry name" value="Transket_pyr"/>
    <property type="match status" value="1"/>
</dbReference>
<dbReference type="InterPro" id="IPR005475">
    <property type="entry name" value="Transketolase-like_Pyr-bd"/>
</dbReference>
<dbReference type="SMART" id="SM00861">
    <property type="entry name" value="Transket_pyr"/>
    <property type="match status" value="1"/>
</dbReference>
<reference evidence="5 6" key="1">
    <citation type="journal article" date="2015" name="Nature">
        <title>rRNA introns, odd ribosomes, and small enigmatic genomes across a large radiation of phyla.</title>
        <authorList>
            <person name="Brown C.T."/>
            <person name="Hug L.A."/>
            <person name="Thomas B.C."/>
            <person name="Sharon I."/>
            <person name="Castelle C.J."/>
            <person name="Singh A."/>
            <person name="Wilkins M.J."/>
            <person name="Williams K.H."/>
            <person name="Banfield J.F."/>
        </authorList>
    </citation>
    <scope>NUCLEOTIDE SEQUENCE [LARGE SCALE GENOMIC DNA]</scope>
</reference>
<comment type="similarity">
    <text evidence="2">Belongs to the transketolase family.</text>
</comment>
<evidence type="ECO:0000259" key="4">
    <source>
        <dbReference type="SMART" id="SM00861"/>
    </source>
</evidence>
<name>A0A0G0JYX7_9BACT</name>
<evidence type="ECO:0000256" key="2">
    <source>
        <dbReference type="ARBA" id="ARBA00007131"/>
    </source>
</evidence>
<keyword evidence="3" id="KW-0786">Thiamine pyrophosphate</keyword>
<feature type="domain" description="Transketolase-like pyrimidine-binding" evidence="4">
    <location>
        <begin position="6"/>
        <end position="171"/>
    </location>
</feature>
<comment type="caution">
    <text evidence="5">The sequence shown here is derived from an EMBL/GenBank/DDBJ whole genome shotgun (WGS) entry which is preliminary data.</text>
</comment>
<dbReference type="SUPFAM" id="SSF52922">
    <property type="entry name" value="TK C-terminal domain-like"/>
    <property type="match status" value="1"/>
</dbReference>
<accession>A0A0G0JYX7</accession>
<dbReference type="InterPro" id="IPR029061">
    <property type="entry name" value="THDP-binding"/>
</dbReference>
<dbReference type="EMBL" id="LBUT01000001">
    <property type="protein sequence ID" value="KKQ71712.1"/>
    <property type="molecule type" value="Genomic_DNA"/>
</dbReference>
<evidence type="ECO:0000313" key="5">
    <source>
        <dbReference type="EMBL" id="KKQ71712.1"/>
    </source>
</evidence>
<dbReference type="Proteomes" id="UP000034406">
    <property type="component" value="Unassembled WGS sequence"/>
</dbReference>
<proteinExistence type="inferred from homology"/>
<sequence>MPNKSLSIRQSFGDTLVKLARSNPQIYVVSADLKSSVKLSEFARKFPKRFIECGVAENNAAGVAAGLAHTGKTVFLASYSCFSPAINWATIKQSISYNHSNVKIIGSHSGLLSTALGSTHQMLEDIALMRSLPNMQVFSPADAYDTQKIITTIAASPLPAYVRLVRANTPLFTDPRTKFTIGIATILQQGKDITIIGHGPVLHQALTLQSSFSIEIINCPSIKPLDNETILKSVKKTGRLIVIEDHQKNGGLGEAIATMILESGLSPKFIHLAIDNRFGQSGHDPNQLYEHYGISSKNLLDAINKLSND</sequence>
<dbReference type="STRING" id="1618490.US90_C0001G0042"/>
<dbReference type="SUPFAM" id="SSF52518">
    <property type="entry name" value="Thiamin diphosphate-binding fold (THDP-binding)"/>
    <property type="match status" value="1"/>
</dbReference>
<dbReference type="PANTHER" id="PTHR43825">
    <property type="entry name" value="PYRUVATE DEHYDROGENASE E1 COMPONENT"/>
    <property type="match status" value="1"/>
</dbReference>
<dbReference type="Gene3D" id="3.40.50.970">
    <property type="match status" value="1"/>
</dbReference>
<dbReference type="InterPro" id="IPR051157">
    <property type="entry name" value="PDH/Transketolase"/>
</dbReference>
<dbReference type="InterPro" id="IPR033248">
    <property type="entry name" value="Transketolase_C"/>
</dbReference>
<dbReference type="Pfam" id="PF02780">
    <property type="entry name" value="Transketolase_C"/>
    <property type="match status" value="1"/>
</dbReference>